<accession>A0A9P6NUT8</accession>
<protein>
    <submittedName>
        <fullName evidence="2">Uncharacterized protein</fullName>
    </submittedName>
</protein>
<evidence type="ECO:0000313" key="3">
    <source>
        <dbReference type="Proteomes" id="UP000886653"/>
    </source>
</evidence>
<dbReference type="AlphaFoldDB" id="A0A9P6NUT8"/>
<feature type="region of interest" description="Disordered" evidence="1">
    <location>
        <begin position="71"/>
        <end position="101"/>
    </location>
</feature>
<dbReference type="Proteomes" id="UP000886653">
    <property type="component" value="Unassembled WGS sequence"/>
</dbReference>
<organism evidence="2 3">
    <name type="scientific">Cronartium quercuum f. sp. fusiforme G11</name>
    <dbReference type="NCBI Taxonomy" id="708437"/>
    <lineage>
        <taxon>Eukaryota</taxon>
        <taxon>Fungi</taxon>
        <taxon>Dikarya</taxon>
        <taxon>Basidiomycota</taxon>
        <taxon>Pucciniomycotina</taxon>
        <taxon>Pucciniomycetes</taxon>
        <taxon>Pucciniales</taxon>
        <taxon>Coleosporiaceae</taxon>
        <taxon>Cronartium</taxon>
    </lineage>
</organism>
<dbReference type="EMBL" id="MU167217">
    <property type="protein sequence ID" value="KAG0150767.1"/>
    <property type="molecule type" value="Genomic_DNA"/>
</dbReference>
<keyword evidence="3" id="KW-1185">Reference proteome</keyword>
<sequence length="318" mass="36329">MTWVNMIRLFMIYSFIKRFRITEALAGLDGLSNCYNAAKFVRALQPDTVKVTLEDIRFFKTDYRENKGTSMIGEKLHPSVSPLSSIPEGSNSMSSPTDQSMIRHSGRKIPYGLKTLCLPFIQGVSISRDVVKKNVWQEFQRLYQTQLLPETLEYIKLFVENQDESLQNVGKKKESLEEVFSEQVLTNLSKNPEDLRVAKDIPSPTGDPFNGISSLVSRLVTLFVSPNKDNPESDALKTIKSWVNKKKALNQINLVLRRPGKSETLKKQIIPLVKEAEKDLMNEVKWVINRLSEISDIQVSFELDSISDTNYYRRASFP</sequence>
<evidence type="ECO:0000313" key="2">
    <source>
        <dbReference type="EMBL" id="KAG0150767.1"/>
    </source>
</evidence>
<gene>
    <name evidence="2" type="ORF">CROQUDRAFT_155659</name>
</gene>
<reference evidence="2" key="1">
    <citation type="submission" date="2013-11" db="EMBL/GenBank/DDBJ databases">
        <title>Genome sequence of the fusiform rust pathogen reveals effectors for host alternation and coevolution with pine.</title>
        <authorList>
            <consortium name="DOE Joint Genome Institute"/>
            <person name="Smith K."/>
            <person name="Pendleton A."/>
            <person name="Kubisiak T."/>
            <person name="Anderson C."/>
            <person name="Salamov A."/>
            <person name="Aerts A."/>
            <person name="Riley R."/>
            <person name="Clum A."/>
            <person name="Lindquist E."/>
            <person name="Ence D."/>
            <person name="Campbell M."/>
            <person name="Kronenberg Z."/>
            <person name="Feau N."/>
            <person name="Dhillon B."/>
            <person name="Hamelin R."/>
            <person name="Burleigh J."/>
            <person name="Smith J."/>
            <person name="Yandell M."/>
            <person name="Nelson C."/>
            <person name="Grigoriev I."/>
            <person name="Davis J."/>
        </authorList>
    </citation>
    <scope>NUCLEOTIDE SEQUENCE</scope>
    <source>
        <strain evidence="2">G11</strain>
    </source>
</reference>
<proteinExistence type="predicted"/>
<evidence type="ECO:0000256" key="1">
    <source>
        <dbReference type="SAM" id="MobiDB-lite"/>
    </source>
</evidence>
<name>A0A9P6NUT8_9BASI</name>
<feature type="compositionally biased region" description="Polar residues" evidence="1">
    <location>
        <begin position="81"/>
        <end position="101"/>
    </location>
</feature>
<comment type="caution">
    <text evidence="2">The sequence shown here is derived from an EMBL/GenBank/DDBJ whole genome shotgun (WGS) entry which is preliminary data.</text>
</comment>